<accession>A0ABD3W7G4</accession>
<protein>
    <submittedName>
        <fullName evidence="1">Uncharacterized protein</fullName>
    </submittedName>
</protein>
<feature type="non-terminal residue" evidence="1">
    <location>
        <position position="88"/>
    </location>
</feature>
<reference evidence="1 2" key="1">
    <citation type="submission" date="2024-11" db="EMBL/GenBank/DDBJ databases">
        <title>Chromosome-level genome assembly of the freshwater bivalve Anodonta woodiana.</title>
        <authorList>
            <person name="Chen X."/>
        </authorList>
    </citation>
    <scope>NUCLEOTIDE SEQUENCE [LARGE SCALE GENOMIC DNA]</scope>
    <source>
        <strain evidence="1">MN2024</strain>
        <tissue evidence="1">Gills</tissue>
    </source>
</reference>
<proteinExistence type="predicted"/>
<comment type="caution">
    <text evidence="1">The sequence shown here is derived from an EMBL/GenBank/DDBJ whole genome shotgun (WGS) entry which is preliminary data.</text>
</comment>
<keyword evidence="2" id="KW-1185">Reference proteome</keyword>
<evidence type="ECO:0000313" key="1">
    <source>
        <dbReference type="EMBL" id="KAL3868495.1"/>
    </source>
</evidence>
<evidence type="ECO:0000313" key="2">
    <source>
        <dbReference type="Proteomes" id="UP001634394"/>
    </source>
</evidence>
<name>A0ABD3W7G4_SINWO</name>
<organism evidence="1 2">
    <name type="scientific">Sinanodonta woodiana</name>
    <name type="common">Chinese pond mussel</name>
    <name type="synonym">Anodonta woodiana</name>
    <dbReference type="NCBI Taxonomy" id="1069815"/>
    <lineage>
        <taxon>Eukaryota</taxon>
        <taxon>Metazoa</taxon>
        <taxon>Spiralia</taxon>
        <taxon>Lophotrochozoa</taxon>
        <taxon>Mollusca</taxon>
        <taxon>Bivalvia</taxon>
        <taxon>Autobranchia</taxon>
        <taxon>Heteroconchia</taxon>
        <taxon>Palaeoheterodonta</taxon>
        <taxon>Unionida</taxon>
        <taxon>Unionoidea</taxon>
        <taxon>Unionidae</taxon>
        <taxon>Unioninae</taxon>
        <taxon>Sinanodonta</taxon>
    </lineage>
</organism>
<gene>
    <name evidence="1" type="ORF">ACJMK2_041296</name>
</gene>
<sequence>MAADPDSLSDHDMNLASLDASVRIRFSSDSQLLSKLYSNHGIRVRMIRRTRPPKIPTVRELINRLSKKHEKLLMTEGSAKSSSTTQAD</sequence>
<dbReference type="EMBL" id="JBJQND010000008">
    <property type="protein sequence ID" value="KAL3868495.1"/>
    <property type="molecule type" value="Genomic_DNA"/>
</dbReference>
<dbReference type="AlphaFoldDB" id="A0ABD3W7G4"/>
<dbReference type="Proteomes" id="UP001634394">
    <property type="component" value="Unassembled WGS sequence"/>
</dbReference>